<dbReference type="STRING" id="318464.IO99_02120"/>
<dbReference type="InterPro" id="IPR009078">
    <property type="entry name" value="Ferritin-like_SF"/>
</dbReference>
<dbReference type="Proteomes" id="UP000028542">
    <property type="component" value="Unassembled WGS sequence"/>
</dbReference>
<name>A0A084JHM8_9CLOT</name>
<dbReference type="CDD" id="cd01051">
    <property type="entry name" value="Mn_catalase"/>
    <property type="match status" value="1"/>
</dbReference>
<evidence type="ECO:0000256" key="2">
    <source>
        <dbReference type="PIRSR" id="PIRSR607760-1"/>
    </source>
</evidence>
<dbReference type="InterPro" id="IPR039377">
    <property type="entry name" value="Mn_catalase_dom"/>
</dbReference>
<feature type="binding site" evidence="2">
    <location>
        <position position="68"/>
    </location>
    <ligand>
        <name>Mn(2+)</name>
        <dbReference type="ChEBI" id="CHEBI:29035"/>
        <label>1</label>
    </ligand>
</feature>
<comment type="similarity">
    <text evidence="1">Belongs to the manganese catalase family.</text>
</comment>
<dbReference type="Gene3D" id="1.20.1260.10">
    <property type="match status" value="1"/>
</dbReference>
<reference evidence="4 5" key="1">
    <citation type="submission" date="2014-07" db="EMBL/GenBank/DDBJ databases">
        <title>Draft genome of Clostridium sulfidigenes 113A isolated from sediments associated with methane hydrate from Krishna Godavari basin.</title>
        <authorList>
            <person name="Honkalas V.S."/>
            <person name="Dabir A.P."/>
            <person name="Arora P."/>
            <person name="Dhakephalkar P.K."/>
        </authorList>
    </citation>
    <scope>NUCLEOTIDE SEQUENCE [LARGE SCALE GENOMIC DNA]</scope>
    <source>
        <strain evidence="4 5">113A</strain>
    </source>
</reference>
<feature type="binding site" evidence="2">
    <location>
        <position position="65"/>
    </location>
    <ligand>
        <name>Mn(2+)</name>
        <dbReference type="ChEBI" id="CHEBI:29035"/>
        <label>1</label>
    </ligand>
</feature>
<protein>
    <submittedName>
        <fullName evidence="4">CotJC</fullName>
    </submittedName>
</protein>
<organism evidence="4 5">
    <name type="scientific">Clostridium sulfidigenes</name>
    <dbReference type="NCBI Taxonomy" id="318464"/>
    <lineage>
        <taxon>Bacteria</taxon>
        <taxon>Bacillati</taxon>
        <taxon>Bacillota</taxon>
        <taxon>Clostridia</taxon>
        <taxon>Eubacteriales</taxon>
        <taxon>Clostridiaceae</taxon>
        <taxon>Clostridium</taxon>
    </lineage>
</organism>
<keyword evidence="3" id="KW-0106">Calcium</keyword>
<comment type="caution">
    <text evidence="4">The sequence shown here is derived from an EMBL/GenBank/DDBJ whole genome shotgun (WGS) entry which is preliminary data.</text>
</comment>
<dbReference type="InterPro" id="IPR007760">
    <property type="entry name" value="Mn_catalase"/>
</dbReference>
<comment type="cofactor">
    <cofactor evidence="3">
        <name>Ca(2+)</name>
        <dbReference type="ChEBI" id="CHEBI:29108"/>
    </cofactor>
    <text evidence="3">Binds 1 Ca(2+) ion per subunit.</text>
</comment>
<evidence type="ECO:0000256" key="1">
    <source>
        <dbReference type="ARBA" id="ARBA00007644"/>
    </source>
</evidence>
<dbReference type="SUPFAM" id="SSF47240">
    <property type="entry name" value="Ferritin-like"/>
    <property type="match status" value="1"/>
</dbReference>
<dbReference type="RefSeq" id="WP_035129621.1">
    <property type="nucleotide sequence ID" value="NZ_JBQHQR010000002.1"/>
</dbReference>
<feature type="binding site" evidence="2">
    <location>
        <position position="35"/>
    </location>
    <ligand>
        <name>Mn(2+)</name>
        <dbReference type="ChEBI" id="CHEBI:29035"/>
        <label>1</label>
    </ligand>
</feature>
<keyword evidence="2" id="KW-0479">Metal-binding</keyword>
<proteinExistence type="inferred from homology"/>
<evidence type="ECO:0000313" key="4">
    <source>
        <dbReference type="EMBL" id="KEZ88462.1"/>
    </source>
</evidence>
<dbReference type="AlphaFoldDB" id="A0A084JHM8"/>
<feature type="binding site" evidence="2">
    <location>
        <position position="169"/>
    </location>
    <ligand>
        <name>Mn(2+)</name>
        <dbReference type="ChEBI" id="CHEBI:29035"/>
        <label>1</label>
    </ligand>
</feature>
<keyword evidence="5" id="KW-1185">Reference proteome</keyword>
<dbReference type="GO" id="GO:0046872">
    <property type="term" value="F:metal ion binding"/>
    <property type="evidence" value="ECO:0007669"/>
    <property type="project" value="UniProtKB-KW"/>
</dbReference>
<dbReference type="eggNOG" id="COG3546">
    <property type="taxonomic scope" value="Bacteria"/>
</dbReference>
<sequence>MWYYTKMLEYPINLKSKDLRMAKFLVAQYGGPDGELSAALRYLNQRYTMPTGKSKALLTDIGTEEMAHVEMIATMIYQLMSNATLEELEEVGLGGHYTNHGRALFYTDPEGVPWTAAYIQAKDDVVADLHEDLAAEEKARATYEWLINQSDDYQIKEILKFLREREVVHFQRFGEALDDVQDCFKRKPLLDPLNR</sequence>
<accession>A0A084JHM8</accession>
<dbReference type="InterPro" id="IPR012347">
    <property type="entry name" value="Ferritin-like"/>
</dbReference>
<dbReference type="EMBL" id="JPMD01000002">
    <property type="protein sequence ID" value="KEZ88462.1"/>
    <property type="molecule type" value="Genomic_DNA"/>
</dbReference>
<keyword evidence="2" id="KW-0464">Manganese</keyword>
<dbReference type="Pfam" id="PF05067">
    <property type="entry name" value="Mn_catalase"/>
    <property type="match status" value="1"/>
</dbReference>
<feature type="binding site" evidence="2">
    <location>
        <position position="136"/>
    </location>
    <ligand>
        <name>Mn(2+)</name>
        <dbReference type="ChEBI" id="CHEBI:29035"/>
        <label>1</label>
    </ligand>
</feature>
<gene>
    <name evidence="4" type="ORF">IO99_02120</name>
</gene>
<evidence type="ECO:0000313" key="5">
    <source>
        <dbReference type="Proteomes" id="UP000028542"/>
    </source>
</evidence>
<evidence type="ECO:0000256" key="3">
    <source>
        <dbReference type="PIRSR" id="PIRSR607760-2"/>
    </source>
</evidence>
<feature type="binding site" evidence="3">
    <location>
        <position position="60"/>
    </location>
    <ligand>
        <name>Ca(2+)</name>
        <dbReference type="ChEBI" id="CHEBI:29108"/>
    </ligand>
</feature>
<comment type="cofactor">
    <cofactor evidence="2">
        <name>Mn(2+)</name>
        <dbReference type="ChEBI" id="CHEBI:29035"/>
    </cofactor>
    <text evidence="2">Binds 2 manganese ions per subunit.</text>
</comment>